<evidence type="ECO:0000256" key="9">
    <source>
        <dbReference type="ARBA" id="ARBA00023242"/>
    </source>
</evidence>
<keyword evidence="8" id="KW-0804">Transcription</keyword>
<gene>
    <name evidence="12" type="ORF">EmuJ_000789100</name>
</gene>
<dbReference type="OrthoDB" id="10069252at2759"/>
<dbReference type="InterPro" id="IPR033599">
    <property type="entry name" value="TAF1B/Rrn7"/>
</dbReference>
<dbReference type="AlphaFoldDB" id="A0A068YDM2"/>
<dbReference type="Proteomes" id="UP000017246">
    <property type="component" value="Unassembled WGS sequence"/>
</dbReference>
<name>A0A068YDM2_ECHMU</name>
<feature type="region of interest" description="Disordered" evidence="10">
    <location>
        <begin position="303"/>
        <end position="340"/>
    </location>
</feature>
<dbReference type="OMA" id="WRMSEAF"/>
<evidence type="ECO:0000256" key="1">
    <source>
        <dbReference type="ARBA" id="ARBA00004604"/>
    </source>
</evidence>
<evidence type="ECO:0000256" key="5">
    <source>
        <dbReference type="ARBA" id="ARBA00022833"/>
    </source>
</evidence>
<feature type="domain" description="Rrn7/TAF1B C-terminal cyclin" evidence="11">
    <location>
        <begin position="482"/>
        <end position="614"/>
    </location>
</feature>
<dbReference type="PANTHER" id="PTHR31576:SF2">
    <property type="entry name" value="TATA BOX-BINDING PROTEIN-ASSOCIATED FACTOR RNA POLYMERASE I SUBUNIT B"/>
    <property type="match status" value="1"/>
</dbReference>
<evidence type="ECO:0000259" key="11">
    <source>
        <dbReference type="Pfam" id="PF20645"/>
    </source>
</evidence>
<keyword evidence="13" id="KW-1185">Reference proteome</keyword>
<evidence type="ECO:0000256" key="6">
    <source>
        <dbReference type="ARBA" id="ARBA00023015"/>
    </source>
</evidence>
<keyword evidence="3" id="KW-0479">Metal-binding</keyword>
<sequence length="932" mass="105137">MSSGALRCSGCGSSSFSVDEVSGRYVCTSCWQVSDSLRGITHDHKFGETSYGLRAVNTSSSVPQRDDLMYCSVPSEGQIKDASQAFDDFVPASPITKRRCKEREGDTADHAATVMSTKGAPKETHRKRSHLRSWRMSEAFTLLLHHQMTVFTRAYLTPEPTSFPGVVDRFNSIANTLWTNYLGATGELGGDMWALSFRRTLKALELIFESRKSYLRHCNAEGRSAYNQALPRVGRKGEKDSRWLTRFLESKLGFGFCWIGWGSLYCPNETESANNPFFLFETNCDHENQSSVSCVDDDDCESSITLGSSDSESVDETPPQKRPRRLVPSPQSLSAQHLPGEEAGLSSNVQSLLEMWKKMLVENLIKRQPKKDMFWHGQLGKHRTNWLLEYNLGVLFLAAFLTLTAVNTRKVAICQHDLFTLHDLSCLCQDRDKFPYLLADRWVSNHFASFNTSMPGIFKRPLIPDPLILTRVIIHLINMLGITERPRLPLCSLVHRLLRQMSFPPEAHQMADSLVTKLARCVKDNVGGKRVGMHYFLPLHRYLRGEVFAMAIVAIIGRLLFKLDGDFEHRWSKVARFLTQHPEKAALLKEVLNDEDAKAETRGLTVHFDWSSWMCGLPSDSPSLRRPRSRFRTGSAPLNTVLTHSQLVRTARSTKEFLGAASSFNPQVDEGWGEKYDYPRHYNLKETKLSLTDCLTQLIGHSCFATNGDNAETSRQDAKVQSIPCKSCVHTINHTIFRRATNQAVNDKWVDQNCDVLVRAHRFIRQRNIPASELLNKIHPFTSKPDDIYTAWLHVLENFDSYNPISGADFPTDLEKASSSNIFPPLVMDFIGDHEKRIFDFFSGNRVDPSSGTNGPAVPLKSGKKAGNLANASLHWFLKSASTMCGARLSQLLREIECIEHLLGCWPGEELSVLTKLRNLALAFHFDYSVPE</sequence>
<evidence type="ECO:0000256" key="10">
    <source>
        <dbReference type="SAM" id="MobiDB-lite"/>
    </source>
</evidence>
<evidence type="ECO:0000256" key="8">
    <source>
        <dbReference type="ARBA" id="ARBA00023163"/>
    </source>
</evidence>
<keyword evidence="7" id="KW-0238">DNA-binding</keyword>
<dbReference type="GO" id="GO:0070860">
    <property type="term" value="C:RNA polymerase I core factor complex"/>
    <property type="evidence" value="ECO:0007669"/>
    <property type="project" value="InterPro"/>
</dbReference>
<organism evidence="12 13">
    <name type="scientific">Echinococcus multilocularis</name>
    <name type="common">Fox tapeworm</name>
    <dbReference type="NCBI Taxonomy" id="6211"/>
    <lineage>
        <taxon>Eukaryota</taxon>
        <taxon>Metazoa</taxon>
        <taxon>Spiralia</taxon>
        <taxon>Lophotrochozoa</taxon>
        <taxon>Platyhelminthes</taxon>
        <taxon>Cestoda</taxon>
        <taxon>Eucestoda</taxon>
        <taxon>Cyclophyllidea</taxon>
        <taxon>Taeniidae</taxon>
        <taxon>Echinococcus</taxon>
    </lineage>
</organism>
<dbReference type="GO" id="GO:0008270">
    <property type="term" value="F:zinc ion binding"/>
    <property type="evidence" value="ECO:0007669"/>
    <property type="project" value="UniProtKB-KW"/>
</dbReference>
<keyword evidence="5" id="KW-0862">Zinc</keyword>
<dbReference type="GO" id="GO:0001164">
    <property type="term" value="F:RNA polymerase I core promoter sequence-specific DNA binding"/>
    <property type="evidence" value="ECO:0007669"/>
    <property type="project" value="InterPro"/>
</dbReference>
<proteinExistence type="inferred from homology"/>
<dbReference type="GO" id="GO:0042790">
    <property type="term" value="P:nucleolar large rRNA transcription by RNA polymerase I"/>
    <property type="evidence" value="ECO:0007669"/>
    <property type="project" value="TreeGrafter"/>
</dbReference>
<reference evidence="12" key="2">
    <citation type="submission" date="2015-11" db="EMBL/GenBank/DDBJ databases">
        <authorList>
            <person name="Zhang Y."/>
            <person name="Guo Z."/>
        </authorList>
    </citation>
    <scope>NUCLEOTIDE SEQUENCE</scope>
</reference>
<evidence type="ECO:0000256" key="3">
    <source>
        <dbReference type="ARBA" id="ARBA00022723"/>
    </source>
</evidence>
<evidence type="ECO:0000313" key="12">
    <source>
        <dbReference type="EMBL" id="CDS40315.1"/>
    </source>
</evidence>
<accession>A0A068YDM2</accession>
<dbReference type="InterPro" id="IPR048538">
    <property type="entry name" value="Rrn7_cyclin_C"/>
</dbReference>
<keyword evidence="9" id="KW-0539">Nucleus</keyword>
<reference evidence="12" key="1">
    <citation type="journal article" date="2013" name="Nature">
        <title>The genomes of four tapeworm species reveal adaptations to parasitism.</title>
        <authorList>
            <person name="Tsai I.J."/>
            <person name="Zarowiecki M."/>
            <person name="Holroyd N."/>
            <person name="Garciarrubio A."/>
            <person name="Sanchez-Flores A."/>
            <person name="Brooks K.L."/>
            <person name="Tracey A."/>
            <person name="Bobes R.J."/>
            <person name="Fragoso G."/>
            <person name="Sciutto E."/>
            <person name="Aslett M."/>
            <person name="Beasley H."/>
            <person name="Bennett H.M."/>
            <person name="Cai J."/>
            <person name="Camicia F."/>
            <person name="Clark R."/>
            <person name="Cucher M."/>
            <person name="De Silva N."/>
            <person name="Day T.A."/>
            <person name="Deplazes P."/>
            <person name="Estrada K."/>
            <person name="Fernandez C."/>
            <person name="Holland P.W."/>
            <person name="Hou J."/>
            <person name="Hu S."/>
            <person name="Huckvale T."/>
            <person name="Hung S.S."/>
            <person name="Kamenetzky L."/>
            <person name="Keane J.A."/>
            <person name="Kiss F."/>
            <person name="Koziol U."/>
            <person name="Lambert O."/>
            <person name="Liu K."/>
            <person name="Luo X."/>
            <person name="Luo Y."/>
            <person name="Macchiaroli N."/>
            <person name="Nichol S."/>
            <person name="Paps J."/>
            <person name="Parkinson J."/>
            <person name="Pouchkina-Stantcheva N."/>
            <person name="Riddiford N."/>
            <person name="Rosenzvit M."/>
            <person name="Salinas G."/>
            <person name="Wasmuth J.D."/>
            <person name="Zamanian M."/>
            <person name="Zheng Y."/>
            <person name="Cai X."/>
            <person name="Soberon X."/>
            <person name="Olson P.D."/>
            <person name="Laclette J.P."/>
            <person name="Brehm K."/>
            <person name="Berriman M."/>
            <person name="Garciarrubio A."/>
            <person name="Bobes R.J."/>
            <person name="Fragoso G."/>
            <person name="Sanchez-Flores A."/>
            <person name="Estrada K."/>
            <person name="Cevallos M.A."/>
            <person name="Morett E."/>
            <person name="Gonzalez V."/>
            <person name="Portillo T."/>
            <person name="Ochoa-Leyva A."/>
            <person name="Jose M.V."/>
            <person name="Sciutto E."/>
            <person name="Landa A."/>
            <person name="Jimenez L."/>
            <person name="Valdes V."/>
            <person name="Carrero J.C."/>
            <person name="Larralde C."/>
            <person name="Morales-Montor J."/>
            <person name="Limon-Lason J."/>
            <person name="Soberon X."/>
            <person name="Laclette J.P."/>
        </authorList>
    </citation>
    <scope>NUCLEOTIDE SEQUENCE [LARGE SCALE GENOMIC DNA]</scope>
</reference>
<dbReference type="Pfam" id="PF20645">
    <property type="entry name" value="Rrn7_cyclin_C"/>
    <property type="match status" value="1"/>
</dbReference>
<evidence type="ECO:0000256" key="4">
    <source>
        <dbReference type="ARBA" id="ARBA00022771"/>
    </source>
</evidence>
<evidence type="ECO:0000256" key="7">
    <source>
        <dbReference type="ARBA" id="ARBA00023125"/>
    </source>
</evidence>
<evidence type="ECO:0000313" key="13">
    <source>
        <dbReference type="Proteomes" id="UP000017246"/>
    </source>
</evidence>
<dbReference type="EMBL" id="LN902841">
    <property type="protein sequence ID" value="CDS40315.1"/>
    <property type="molecule type" value="Genomic_DNA"/>
</dbReference>
<dbReference type="PANTHER" id="PTHR31576">
    <property type="entry name" value="TATA BOX-BINDING PROTEIN-ASSOCIATED FACTOR RNA POLYMERASE I SUBUNIT B"/>
    <property type="match status" value="1"/>
</dbReference>
<evidence type="ECO:0000256" key="2">
    <source>
        <dbReference type="ARBA" id="ARBA00006899"/>
    </source>
</evidence>
<protein>
    <recommendedName>
        <fullName evidence="11">Rrn7/TAF1B C-terminal cyclin domain-containing protein</fullName>
    </recommendedName>
</protein>
<comment type="subcellular location">
    <subcellularLocation>
        <location evidence="1">Nucleus</location>
        <location evidence="1">Nucleolus</location>
    </subcellularLocation>
</comment>
<comment type="similarity">
    <text evidence="2">Belongs to the RRN7/TAF1B family.</text>
</comment>
<keyword evidence="6" id="KW-0805">Transcription regulation</keyword>
<keyword evidence="4" id="KW-0863">Zinc-finger</keyword>